<organism evidence="5 8">
    <name type="scientific">Theileria annulata</name>
    <dbReference type="NCBI Taxonomy" id="5874"/>
    <lineage>
        <taxon>Eukaryota</taxon>
        <taxon>Sar</taxon>
        <taxon>Alveolata</taxon>
        <taxon>Apicomplexa</taxon>
        <taxon>Aconoidasida</taxon>
        <taxon>Piroplasmida</taxon>
        <taxon>Theileriidae</taxon>
        <taxon>Theileria</taxon>
    </lineage>
</organism>
<evidence type="ECO:0000313" key="8">
    <source>
        <dbReference type="Proteomes" id="UP000001950"/>
    </source>
</evidence>
<proteinExistence type="inferred from homology"/>
<dbReference type="EMBL" id="UIVT01000004">
    <property type="protein sequence ID" value="SVP94120.1"/>
    <property type="molecule type" value="Genomic_DNA"/>
</dbReference>
<evidence type="ECO:0000313" key="7">
    <source>
        <dbReference type="EMBL" id="SVP94748.1"/>
    </source>
</evidence>
<evidence type="ECO:0000256" key="1">
    <source>
        <dbReference type="PROSITE-ProRule" id="PRU00285"/>
    </source>
</evidence>
<dbReference type="InParanoid" id="Q4UAC8"/>
<feature type="domain" description="SHSP" evidence="4">
    <location>
        <begin position="57"/>
        <end position="179"/>
    </location>
</feature>
<dbReference type="OMA" id="IFKLPHN"/>
<dbReference type="RefSeq" id="XP_952848.1">
    <property type="nucleotide sequence ID" value="XM_947755.1"/>
</dbReference>
<dbReference type="GeneID" id="3863291"/>
<dbReference type="VEuPathDB" id="PiroplasmaDB:TA09395"/>
<name>Q4UAC8_THEAN</name>
<dbReference type="EMBL" id="CR940353">
    <property type="protein sequence ID" value="CAI76223.1"/>
    <property type="molecule type" value="Genomic_DNA"/>
</dbReference>
<evidence type="ECO:0000256" key="3">
    <source>
        <dbReference type="SAM" id="MobiDB-lite"/>
    </source>
</evidence>
<dbReference type="Pfam" id="PF00011">
    <property type="entry name" value="HSP20"/>
    <property type="match status" value="1"/>
</dbReference>
<dbReference type="EMBL" id="UIVS01000004">
    <property type="protein sequence ID" value="SVP94748.1"/>
    <property type="molecule type" value="Genomic_DNA"/>
</dbReference>
<evidence type="ECO:0000313" key="5">
    <source>
        <dbReference type="EMBL" id="CAI76223.1"/>
    </source>
</evidence>
<feature type="region of interest" description="Disordered" evidence="3">
    <location>
        <begin position="179"/>
        <end position="201"/>
    </location>
</feature>
<dbReference type="KEGG" id="tan:TA09395"/>
<gene>
    <name evidence="5" type="ORF">TA09395</name>
    <name evidence="6" type="ORF">TAT_000312100</name>
    <name evidence="7" type="ORF">TAV_000312000</name>
</gene>
<dbReference type="SUPFAM" id="SSF49764">
    <property type="entry name" value="HSP20-like chaperones"/>
    <property type="match status" value="1"/>
</dbReference>
<accession>Q4UAC8</accession>
<sequence length="201" mass="23094">MSCILKCNDNDEIVIKDSDNIYNKTHDYVEKPSVMYKPSTVVPPNNILEITPPKDLEYPITFYPTVDTFFDKDNNTLVTLMELPGFPISDIEINIGDGEMIVSGTLRCPRPKDELYEKFGDNLNIQIRERKVGFFYRRFKLPNNAMDNTATACYDNGILSIIIKCSQFSPIRRIEVTNTPNHFNNKKNNQSINSIDNNNEN</sequence>
<dbReference type="AlphaFoldDB" id="Q4UAC8"/>
<dbReference type="CDD" id="cd06464">
    <property type="entry name" value="ACD_sHsps-like"/>
    <property type="match status" value="1"/>
</dbReference>
<dbReference type="InterPro" id="IPR002068">
    <property type="entry name" value="A-crystallin/Hsp20_dom"/>
</dbReference>
<dbReference type="STRING" id="5874.Q4UAC8"/>
<comment type="similarity">
    <text evidence="1 2">Belongs to the small heat shock protein (HSP20) family.</text>
</comment>
<dbReference type="Gene3D" id="2.60.40.790">
    <property type="match status" value="1"/>
</dbReference>
<dbReference type="InterPro" id="IPR008978">
    <property type="entry name" value="HSP20-like_chaperone"/>
</dbReference>
<evidence type="ECO:0000259" key="4">
    <source>
        <dbReference type="PROSITE" id="PS01031"/>
    </source>
</evidence>
<dbReference type="OrthoDB" id="1431247at2759"/>
<keyword evidence="8" id="KW-1185">Reference proteome</keyword>
<reference evidence="6" key="2">
    <citation type="submission" date="2018-07" db="EMBL/GenBank/DDBJ databases">
        <authorList>
            <person name="Quirk P.G."/>
            <person name="Krulwich T.A."/>
        </authorList>
    </citation>
    <scope>NUCLEOTIDE SEQUENCE</scope>
    <source>
        <strain evidence="6">Anand</strain>
    </source>
</reference>
<dbReference type="eggNOG" id="ENOG502SRHF">
    <property type="taxonomic scope" value="Eukaryota"/>
</dbReference>
<evidence type="ECO:0000313" key="6">
    <source>
        <dbReference type="EMBL" id="SVP94120.1"/>
    </source>
</evidence>
<dbReference type="Proteomes" id="UP000001950">
    <property type="component" value="Chromosome 4"/>
</dbReference>
<evidence type="ECO:0000256" key="2">
    <source>
        <dbReference type="RuleBase" id="RU003616"/>
    </source>
</evidence>
<protein>
    <submittedName>
        <fullName evidence="5">Small heat-shock (HSP) protein, putative</fullName>
    </submittedName>
</protein>
<dbReference type="PROSITE" id="PS01031">
    <property type="entry name" value="SHSP"/>
    <property type="match status" value="1"/>
</dbReference>
<reference evidence="5 8" key="1">
    <citation type="journal article" date="2005" name="Science">
        <title>Genome of the host-cell transforming parasite Theileria annulata compared with T. parva.</title>
        <authorList>
            <person name="Pain A."/>
            <person name="Renauld H."/>
            <person name="Berriman M."/>
            <person name="Murphy L."/>
            <person name="Yeats C.A."/>
            <person name="Weir W."/>
            <person name="Kerhornou A."/>
            <person name="Aslett M."/>
            <person name="Bishop R."/>
            <person name="Bouchier C."/>
            <person name="Cochet M."/>
            <person name="Coulson R.M.R."/>
            <person name="Cronin A."/>
            <person name="de Villiers E.P."/>
            <person name="Fraser A."/>
            <person name="Fosker N."/>
            <person name="Gardner M."/>
            <person name="Goble A."/>
            <person name="Griffiths-Jones S."/>
            <person name="Harris D.E."/>
            <person name="Katzer F."/>
            <person name="Larke N."/>
            <person name="Lord A."/>
            <person name="Maser P."/>
            <person name="McKellar S."/>
            <person name="Mooney P."/>
            <person name="Morton F."/>
            <person name="Nene V."/>
            <person name="O'Neil S."/>
            <person name="Price C."/>
            <person name="Quail M.A."/>
            <person name="Rabbinowitsch E."/>
            <person name="Rawlings N.D."/>
            <person name="Rutter S."/>
            <person name="Saunders D."/>
            <person name="Seeger K."/>
            <person name="Shah T."/>
            <person name="Squares R."/>
            <person name="Squares S."/>
            <person name="Tivey A."/>
            <person name="Walker A.R."/>
            <person name="Woodward J."/>
            <person name="Dobbelaere D.A.E."/>
            <person name="Langsley G."/>
            <person name="Rajandream M.A."/>
            <person name="McKeever D."/>
            <person name="Shiels B."/>
            <person name="Tait A."/>
            <person name="Barrell B.G."/>
            <person name="Hall N."/>
        </authorList>
    </citation>
    <scope>NUCLEOTIDE SEQUENCE [LARGE SCALE GENOMIC DNA]</scope>
    <source>
        <strain evidence="8">Ankara</strain>
        <strain evidence="5">Ankara isolate clone C9</strain>
    </source>
</reference>